<accession>A0A2W5X8U9</accession>
<dbReference type="EMBL" id="QFQZ01000041">
    <property type="protein sequence ID" value="PZR33441.1"/>
    <property type="molecule type" value="Genomic_DNA"/>
</dbReference>
<evidence type="ECO:0000256" key="2">
    <source>
        <dbReference type="ARBA" id="ARBA00022643"/>
    </source>
</evidence>
<dbReference type="GO" id="GO:0010181">
    <property type="term" value="F:FMN binding"/>
    <property type="evidence" value="ECO:0007669"/>
    <property type="project" value="InterPro"/>
</dbReference>
<evidence type="ECO:0000313" key="5">
    <source>
        <dbReference type="Proteomes" id="UP000249393"/>
    </source>
</evidence>
<gene>
    <name evidence="4" type="ORF">DI526_13370</name>
</gene>
<dbReference type="AlphaFoldDB" id="A0A2W5X8U9"/>
<dbReference type="GO" id="GO:0003955">
    <property type="term" value="F:NAD(P)H dehydrogenase (quinone) activity"/>
    <property type="evidence" value="ECO:0007669"/>
    <property type="project" value="TreeGrafter"/>
</dbReference>
<dbReference type="PROSITE" id="PS50902">
    <property type="entry name" value="FLAVODOXIN_LIKE"/>
    <property type="match status" value="1"/>
</dbReference>
<dbReference type="SUPFAM" id="SSF52218">
    <property type="entry name" value="Flavoproteins"/>
    <property type="match status" value="1"/>
</dbReference>
<dbReference type="GO" id="GO:0016020">
    <property type="term" value="C:membrane"/>
    <property type="evidence" value="ECO:0007669"/>
    <property type="project" value="TreeGrafter"/>
</dbReference>
<dbReference type="InterPro" id="IPR029039">
    <property type="entry name" value="Flavoprotein-like_sf"/>
</dbReference>
<keyword evidence="1" id="KW-0285">Flavoprotein</keyword>
<reference evidence="4 5" key="1">
    <citation type="submission" date="2017-08" db="EMBL/GenBank/DDBJ databases">
        <title>Infants hospitalized years apart are colonized by the same room-sourced microbial strains.</title>
        <authorList>
            <person name="Brooks B."/>
            <person name="Olm M.R."/>
            <person name="Firek B.A."/>
            <person name="Baker R."/>
            <person name="Thomas B.C."/>
            <person name="Morowitz M.J."/>
            <person name="Banfield J.F."/>
        </authorList>
    </citation>
    <scope>NUCLEOTIDE SEQUENCE [LARGE SCALE GENOMIC DNA]</scope>
    <source>
        <strain evidence="4">S2_003_000_R2_4</strain>
    </source>
</reference>
<dbReference type="PANTHER" id="PTHR30546">
    <property type="entry name" value="FLAVODOXIN-RELATED PROTEIN WRBA-RELATED"/>
    <property type="match status" value="1"/>
</dbReference>
<comment type="caution">
    <text evidence="4">The sequence shown here is derived from an EMBL/GenBank/DDBJ whole genome shotgun (WGS) entry which is preliminary data.</text>
</comment>
<protein>
    <submittedName>
        <fullName evidence="4">NADPH-dependent FMN reductase</fullName>
    </submittedName>
</protein>
<proteinExistence type="predicted"/>
<dbReference type="RefSeq" id="WP_304278781.1">
    <property type="nucleotide sequence ID" value="NZ_QFQZ01000041.1"/>
</dbReference>
<dbReference type="Pfam" id="PF03358">
    <property type="entry name" value="FMN_red"/>
    <property type="match status" value="1"/>
</dbReference>
<organism evidence="4 5">
    <name type="scientific">Caulobacter segnis</name>
    <dbReference type="NCBI Taxonomy" id="88688"/>
    <lineage>
        <taxon>Bacteria</taxon>
        <taxon>Pseudomonadati</taxon>
        <taxon>Pseudomonadota</taxon>
        <taxon>Alphaproteobacteria</taxon>
        <taxon>Caulobacterales</taxon>
        <taxon>Caulobacteraceae</taxon>
        <taxon>Caulobacter</taxon>
    </lineage>
</organism>
<dbReference type="InterPro" id="IPR008254">
    <property type="entry name" value="Flavodoxin/NO_synth"/>
</dbReference>
<evidence type="ECO:0000259" key="3">
    <source>
        <dbReference type="PROSITE" id="PS50902"/>
    </source>
</evidence>
<keyword evidence="2" id="KW-0288">FMN</keyword>
<sequence>MTTVAIAYHSGYGHTEVLAQKVAEGVRDAGQTPVLLKIESASQDFGPFIEEITKADAVIFGAPTYMGDVSGVFKVFADATSAAFFTGAWKDKLAAGFTNSHSFSGDKAHALASLTILAAQHGMNWVNLGIAPPNVTAAERGPDTLNRVGSFIGVAAQSDNVSPELSPPAGDRETARLLGERVALAAVRWTAGAAAVEAVTTKAA</sequence>
<evidence type="ECO:0000256" key="1">
    <source>
        <dbReference type="ARBA" id="ARBA00022630"/>
    </source>
</evidence>
<feature type="domain" description="Flavodoxin-like" evidence="3">
    <location>
        <begin position="4"/>
        <end position="183"/>
    </location>
</feature>
<evidence type="ECO:0000313" key="4">
    <source>
        <dbReference type="EMBL" id="PZR33441.1"/>
    </source>
</evidence>
<name>A0A2W5X8U9_9CAUL</name>
<dbReference type="Gene3D" id="3.40.50.360">
    <property type="match status" value="1"/>
</dbReference>
<dbReference type="Proteomes" id="UP000249393">
    <property type="component" value="Unassembled WGS sequence"/>
</dbReference>
<dbReference type="InterPro" id="IPR005025">
    <property type="entry name" value="FMN_Rdtase-like_dom"/>
</dbReference>
<dbReference type="PANTHER" id="PTHR30546:SF23">
    <property type="entry name" value="FLAVOPROTEIN-LIKE PROTEIN YCP4-RELATED"/>
    <property type="match status" value="1"/>
</dbReference>